<dbReference type="PRINTS" id="PR00344">
    <property type="entry name" value="BCTRLSENSOR"/>
</dbReference>
<evidence type="ECO:0000259" key="8">
    <source>
        <dbReference type="PROSITE" id="PS50110"/>
    </source>
</evidence>
<dbReference type="InterPro" id="IPR003594">
    <property type="entry name" value="HATPase_dom"/>
</dbReference>
<feature type="modified residue" description="4-aspartylphosphate" evidence="5">
    <location>
        <position position="620"/>
    </location>
</feature>
<keyword evidence="6" id="KW-0175">Coiled coil</keyword>
<dbReference type="InterPro" id="IPR036097">
    <property type="entry name" value="HisK_dim/P_sf"/>
</dbReference>
<protein>
    <recommendedName>
        <fullName evidence="2">histidine kinase</fullName>
        <ecNumber evidence="2">2.7.13.3</ecNumber>
    </recommendedName>
</protein>
<evidence type="ECO:0000256" key="1">
    <source>
        <dbReference type="ARBA" id="ARBA00000085"/>
    </source>
</evidence>
<dbReference type="NCBIfam" id="TIGR00229">
    <property type="entry name" value="sensory_box"/>
    <property type="match status" value="1"/>
</dbReference>
<sequence>MPSRDLLSLRQQVEALQRQNAQLESQLASLQDHDQNFYRSLFDTMDEGFCIIEFCDGPHGPLSDYVHVLANAAYAKHAGIPNVVGQKLREMVPDEADDWVARYGAVLHTGEPLHFEQELVATGHVLSVTTFRVEPAEKRQVAVLFKDVTERRQAEQALQRLNEELEQRVSAALAERRLFAELVDHSVVNVHVVDTQMRWLAVNRQAKHDFQLLFGRTPEVGDYLPDLMGDEPDDQALSLSMWRRALAGEQFVEIGTFGKAPKQRHFELRFNALRDPEGNIQGAFLFAYDISERVQEQERLANAEEALRQAQKMEAVGQLSGGIAHDFNNLLGGILGAQELMRQRLDQSRFDALEPLLKLSSGSAQLASSLVHRLLAFSRQQTLQPCSTHMATLVAGMEELLRRTIGPAITLSSRFASELWPTFIDPPQLESALLNVCINARDAMPAGGVIDIIGDNLQLDAVQALALELPPGEYVRLSIIDNGNGMSAEVAKRAVDPFFTTKPMGQGTGLGLSMTYGFVRQSGGQLRVLSTLGEGTRIELLLPRHYEQPKAPAPKPPRTVLEKGSTPARRILLIEDQTALRLVVCEVLEELGYQVDAFENGPTALAHLQRGERPDLLLSDIGLPGGLNGRQVAERCRERYPELKVLFITGYDESAALSDGQLLHGTLVLTKPFELEVLAERVHSLLEG</sequence>
<evidence type="ECO:0000256" key="5">
    <source>
        <dbReference type="PROSITE-ProRule" id="PRU00169"/>
    </source>
</evidence>
<dbReference type="CDD" id="cd00082">
    <property type="entry name" value="HisKA"/>
    <property type="match status" value="1"/>
</dbReference>
<dbReference type="Gene3D" id="3.40.50.2300">
    <property type="match status" value="1"/>
</dbReference>
<evidence type="ECO:0000256" key="3">
    <source>
        <dbReference type="ARBA" id="ARBA00022553"/>
    </source>
</evidence>
<dbReference type="Proteomes" id="UP001161257">
    <property type="component" value="Unassembled WGS sequence"/>
</dbReference>
<evidence type="ECO:0000313" key="10">
    <source>
        <dbReference type="EMBL" id="GLO37278.1"/>
    </source>
</evidence>
<evidence type="ECO:0000313" key="11">
    <source>
        <dbReference type="Proteomes" id="UP001161257"/>
    </source>
</evidence>
<keyword evidence="4 10" id="KW-0418">Kinase</keyword>
<comment type="catalytic activity">
    <reaction evidence="1">
        <text>ATP + protein L-histidine = ADP + protein N-phospho-L-histidine.</text>
        <dbReference type="EC" id="2.7.13.3"/>
    </reaction>
</comment>
<organism evidence="10 11">
    <name type="scientific">Pseudomonas putida</name>
    <name type="common">Arthrobacter siderocapsulatus</name>
    <dbReference type="NCBI Taxonomy" id="303"/>
    <lineage>
        <taxon>Bacteria</taxon>
        <taxon>Pseudomonadati</taxon>
        <taxon>Pseudomonadota</taxon>
        <taxon>Gammaproteobacteria</taxon>
        <taxon>Pseudomonadales</taxon>
        <taxon>Pseudomonadaceae</taxon>
        <taxon>Pseudomonas</taxon>
    </lineage>
</organism>
<dbReference type="SUPFAM" id="SSF47384">
    <property type="entry name" value="Homodimeric domain of signal transducing histidine kinase"/>
    <property type="match status" value="1"/>
</dbReference>
<dbReference type="AlphaFoldDB" id="A0AA37VP64"/>
<dbReference type="GO" id="GO:0000155">
    <property type="term" value="F:phosphorelay sensor kinase activity"/>
    <property type="evidence" value="ECO:0007669"/>
    <property type="project" value="InterPro"/>
</dbReference>
<dbReference type="InterPro" id="IPR011006">
    <property type="entry name" value="CheY-like_superfamily"/>
</dbReference>
<dbReference type="SUPFAM" id="SSF55785">
    <property type="entry name" value="PYP-like sensor domain (PAS domain)"/>
    <property type="match status" value="2"/>
</dbReference>
<dbReference type="PANTHER" id="PTHR43065">
    <property type="entry name" value="SENSOR HISTIDINE KINASE"/>
    <property type="match status" value="1"/>
</dbReference>
<dbReference type="PROSITE" id="PS50109">
    <property type="entry name" value="HIS_KIN"/>
    <property type="match status" value="1"/>
</dbReference>
<dbReference type="SMART" id="SM00388">
    <property type="entry name" value="HisKA"/>
    <property type="match status" value="1"/>
</dbReference>
<dbReference type="PANTHER" id="PTHR43065:SF42">
    <property type="entry name" value="TWO-COMPONENT SENSOR PPRA"/>
    <property type="match status" value="1"/>
</dbReference>
<feature type="coiled-coil region" evidence="6">
    <location>
        <begin position="6"/>
        <end position="36"/>
    </location>
</feature>
<dbReference type="InterPro" id="IPR005467">
    <property type="entry name" value="His_kinase_dom"/>
</dbReference>
<feature type="coiled-coil region" evidence="6">
    <location>
        <begin position="144"/>
        <end position="175"/>
    </location>
</feature>
<feature type="domain" description="Response regulatory" evidence="8">
    <location>
        <begin position="570"/>
        <end position="686"/>
    </location>
</feature>
<dbReference type="Gene3D" id="1.10.287.130">
    <property type="match status" value="1"/>
</dbReference>
<dbReference type="SMART" id="SM00387">
    <property type="entry name" value="HATPase_c"/>
    <property type="match status" value="1"/>
</dbReference>
<dbReference type="EMBL" id="BSKJ01000010">
    <property type="protein sequence ID" value="GLO37278.1"/>
    <property type="molecule type" value="Genomic_DNA"/>
</dbReference>
<evidence type="ECO:0000256" key="4">
    <source>
        <dbReference type="ARBA" id="ARBA00022777"/>
    </source>
</evidence>
<comment type="caution">
    <text evidence="10">The sequence shown here is derived from an EMBL/GenBank/DDBJ whole genome shotgun (WGS) entry which is preliminary data.</text>
</comment>
<dbReference type="Gene3D" id="3.30.565.10">
    <property type="entry name" value="Histidine kinase-like ATPase, C-terminal domain"/>
    <property type="match status" value="1"/>
</dbReference>
<dbReference type="InterPro" id="IPR000014">
    <property type="entry name" value="PAS"/>
</dbReference>
<dbReference type="InterPro" id="IPR003661">
    <property type="entry name" value="HisK_dim/P_dom"/>
</dbReference>
<dbReference type="Pfam" id="PF08448">
    <property type="entry name" value="PAS_4"/>
    <property type="match status" value="2"/>
</dbReference>
<feature type="domain" description="Histidine kinase" evidence="7">
    <location>
        <begin position="322"/>
        <end position="546"/>
    </location>
</feature>
<dbReference type="SUPFAM" id="SSF52172">
    <property type="entry name" value="CheY-like"/>
    <property type="match status" value="1"/>
</dbReference>
<keyword evidence="4 10" id="KW-0808">Transferase</keyword>
<dbReference type="SUPFAM" id="SSF55874">
    <property type="entry name" value="ATPase domain of HSP90 chaperone/DNA topoisomerase II/histidine kinase"/>
    <property type="match status" value="1"/>
</dbReference>
<dbReference type="PROSITE" id="PS50110">
    <property type="entry name" value="RESPONSE_REGULATORY"/>
    <property type="match status" value="1"/>
</dbReference>
<dbReference type="SMART" id="SM00448">
    <property type="entry name" value="REC"/>
    <property type="match status" value="1"/>
</dbReference>
<dbReference type="PROSITE" id="PS50113">
    <property type="entry name" value="PAC"/>
    <property type="match status" value="1"/>
</dbReference>
<proteinExistence type="predicted"/>
<dbReference type="InterPro" id="IPR035965">
    <property type="entry name" value="PAS-like_dom_sf"/>
</dbReference>
<dbReference type="InterPro" id="IPR004358">
    <property type="entry name" value="Sig_transdc_His_kin-like_C"/>
</dbReference>
<accession>A0AA37VP64</accession>
<evidence type="ECO:0000259" key="7">
    <source>
        <dbReference type="PROSITE" id="PS50109"/>
    </source>
</evidence>
<dbReference type="InterPro" id="IPR013656">
    <property type="entry name" value="PAS_4"/>
</dbReference>
<reference evidence="10" key="1">
    <citation type="submission" date="2023-01" db="EMBL/GenBank/DDBJ databases">
        <title>Whole-genome sequence of Pseudomonas putida NBRC 14671.</title>
        <authorList>
            <person name="Morohoshi T."/>
            <person name="Someya N."/>
        </authorList>
    </citation>
    <scope>NUCLEOTIDE SEQUENCE</scope>
    <source>
        <strain evidence="10">NBRC 14671</strain>
    </source>
</reference>
<evidence type="ECO:0000259" key="9">
    <source>
        <dbReference type="PROSITE" id="PS50113"/>
    </source>
</evidence>
<evidence type="ECO:0000256" key="6">
    <source>
        <dbReference type="SAM" id="Coils"/>
    </source>
</evidence>
<dbReference type="Pfam" id="PF02518">
    <property type="entry name" value="HATPase_c"/>
    <property type="match status" value="1"/>
</dbReference>
<dbReference type="Gene3D" id="3.30.450.20">
    <property type="entry name" value="PAS domain"/>
    <property type="match status" value="2"/>
</dbReference>
<name>A0AA37VP64_PSEPU</name>
<feature type="domain" description="PAC" evidence="9">
    <location>
        <begin position="250"/>
        <end position="302"/>
    </location>
</feature>
<dbReference type="InterPro" id="IPR001789">
    <property type="entry name" value="Sig_transdc_resp-reg_receiver"/>
</dbReference>
<dbReference type="RefSeq" id="WP_284356181.1">
    <property type="nucleotide sequence ID" value="NZ_BSKF01000011.1"/>
</dbReference>
<gene>
    <name evidence="10" type="ORF">PPUN14671_41140</name>
</gene>
<dbReference type="EC" id="2.7.13.3" evidence="2"/>
<dbReference type="InterPro" id="IPR000700">
    <property type="entry name" value="PAS-assoc_C"/>
</dbReference>
<evidence type="ECO:0000256" key="2">
    <source>
        <dbReference type="ARBA" id="ARBA00012438"/>
    </source>
</evidence>
<dbReference type="InterPro" id="IPR036890">
    <property type="entry name" value="HATPase_C_sf"/>
</dbReference>
<keyword evidence="3 5" id="KW-0597">Phosphoprotein</keyword>
<dbReference type="Pfam" id="PF00072">
    <property type="entry name" value="Response_reg"/>
    <property type="match status" value="1"/>
</dbReference>